<dbReference type="RefSeq" id="WP_092565190.1">
    <property type="nucleotide sequence ID" value="NZ_FNQV01000011.1"/>
</dbReference>
<proteinExistence type="predicted"/>
<name>A0A1H4C292_9ACTO</name>
<evidence type="ECO:0000256" key="2">
    <source>
        <dbReference type="ARBA" id="ARBA00022679"/>
    </source>
</evidence>
<dbReference type="InterPro" id="IPR004398">
    <property type="entry name" value="RNA_MeTrfase_RsmD"/>
</dbReference>
<dbReference type="GO" id="GO:0031167">
    <property type="term" value="P:rRNA methylation"/>
    <property type="evidence" value="ECO:0007669"/>
    <property type="project" value="InterPro"/>
</dbReference>
<protein>
    <submittedName>
        <fullName evidence="3">16S rRNA (Guanine966-N2)-methyltransferase</fullName>
    </submittedName>
</protein>
<dbReference type="CDD" id="cd02440">
    <property type="entry name" value="AdoMet_MTases"/>
    <property type="match status" value="1"/>
</dbReference>
<sequence length="187" mass="20088">MTRIIAGDLAGQRLAVPSSGTRPTSDRVREALFSSLETTGLLDGARVLDLCAGSGALGIEALSRGAQFADLVESHHKSAAIIKKNIAGLNLASTRIAVHARDARTFVADEATTVAYDLVFIDPPYDIAPELIDQCLVTIEDRQLLVADGLVIAESATRSELDPPAGWQVWREKAYGETRLTYLELAQ</sequence>
<accession>A0A1H4C292</accession>
<dbReference type="GO" id="GO:0003676">
    <property type="term" value="F:nucleic acid binding"/>
    <property type="evidence" value="ECO:0007669"/>
    <property type="project" value="InterPro"/>
</dbReference>
<dbReference type="PANTHER" id="PTHR43542">
    <property type="entry name" value="METHYLTRANSFERASE"/>
    <property type="match status" value="1"/>
</dbReference>
<dbReference type="GO" id="GO:0008168">
    <property type="term" value="F:methyltransferase activity"/>
    <property type="evidence" value="ECO:0007669"/>
    <property type="project" value="UniProtKB-KW"/>
</dbReference>
<dbReference type="AlphaFoldDB" id="A0A1H4C292"/>
<dbReference type="PANTHER" id="PTHR43542:SF1">
    <property type="entry name" value="METHYLTRANSFERASE"/>
    <property type="match status" value="1"/>
</dbReference>
<keyword evidence="4" id="KW-1185">Reference proteome</keyword>
<dbReference type="Proteomes" id="UP000199288">
    <property type="component" value="Unassembled WGS sequence"/>
</dbReference>
<dbReference type="InterPro" id="IPR002052">
    <property type="entry name" value="DNA_methylase_N6_adenine_CS"/>
</dbReference>
<reference evidence="4" key="1">
    <citation type="submission" date="2016-10" db="EMBL/GenBank/DDBJ databases">
        <authorList>
            <person name="Varghese N."/>
            <person name="Submissions S."/>
        </authorList>
    </citation>
    <scope>NUCLEOTIDE SEQUENCE [LARGE SCALE GENOMIC DNA]</scope>
    <source>
        <strain evidence="4">KPR-1</strain>
    </source>
</reference>
<gene>
    <name evidence="3" type="ORF">SAMN02910418_01842</name>
</gene>
<dbReference type="OrthoDB" id="9803017at2"/>
<keyword evidence="1 3" id="KW-0489">Methyltransferase</keyword>
<evidence type="ECO:0000313" key="3">
    <source>
        <dbReference type="EMBL" id="SEA54479.1"/>
    </source>
</evidence>
<dbReference type="InterPro" id="IPR029063">
    <property type="entry name" value="SAM-dependent_MTases_sf"/>
</dbReference>
<dbReference type="Gene3D" id="3.40.50.150">
    <property type="entry name" value="Vaccinia Virus protein VP39"/>
    <property type="match status" value="1"/>
</dbReference>
<dbReference type="NCBIfam" id="TIGR00095">
    <property type="entry name" value="16S rRNA (guanine(966)-N(2))-methyltransferase RsmD"/>
    <property type="match status" value="1"/>
</dbReference>
<dbReference type="PIRSF" id="PIRSF004553">
    <property type="entry name" value="CHP00095"/>
    <property type="match status" value="1"/>
</dbReference>
<dbReference type="SUPFAM" id="SSF53335">
    <property type="entry name" value="S-adenosyl-L-methionine-dependent methyltransferases"/>
    <property type="match status" value="1"/>
</dbReference>
<dbReference type="Pfam" id="PF03602">
    <property type="entry name" value="Cons_hypoth95"/>
    <property type="match status" value="1"/>
</dbReference>
<evidence type="ECO:0000256" key="1">
    <source>
        <dbReference type="ARBA" id="ARBA00022603"/>
    </source>
</evidence>
<dbReference type="PROSITE" id="PS00092">
    <property type="entry name" value="N6_MTASE"/>
    <property type="match status" value="1"/>
</dbReference>
<organism evidence="3 4">
    <name type="scientific">Bowdeniella nasicola</name>
    <dbReference type="NCBI Taxonomy" id="208480"/>
    <lineage>
        <taxon>Bacteria</taxon>
        <taxon>Bacillati</taxon>
        <taxon>Actinomycetota</taxon>
        <taxon>Actinomycetes</taxon>
        <taxon>Actinomycetales</taxon>
        <taxon>Actinomycetaceae</taxon>
        <taxon>Bowdeniella</taxon>
    </lineage>
</organism>
<evidence type="ECO:0000313" key="4">
    <source>
        <dbReference type="Proteomes" id="UP000199288"/>
    </source>
</evidence>
<keyword evidence="2 3" id="KW-0808">Transferase</keyword>
<dbReference type="EMBL" id="FNQV01000011">
    <property type="protein sequence ID" value="SEA54479.1"/>
    <property type="molecule type" value="Genomic_DNA"/>
</dbReference>